<dbReference type="Gene3D" id="3.20.20.300">
    <property type="entry name" value="Glycoside hydrolase, family 3, N-terminal domain"/>
    <property type="match status" value="1"/>
</dbReference>
<evidence type="ECO:0000313" key="4">
    <source>
        <dbReference type="EMBL" id="SHN43122.1"/>
    </source>
</evidence>
<proteinExistence type="inferred from homology"/>
<dbReference type="Pfam" id="PF00933">
    <property type="entry name" value="Glyco_hydro_3"/>
    <property type="match status" value="1"/>
</dbReference>
<keyword evidence="2 4" id="KW-0378">Hydrolase</keyword>
<accession>A0A1M7RAD9</accession>
<organism evidence="4 5">
    <name type="scientific">Cryptosporangium aurantiacum</name>
    <dbReference type="NCBI Taxonomy" id="134849"/>
    <lineage>
        <taxon>Bacteria</taxon>
        <taxon>Bacillati</taxon>
        <taxon>Actinomycetota</taxon>
        <taxon>Actinomycetes</taxon>
        <taxon>Cryptosporangiales</taxon>
        <taxon>Cryptosporangiaceae</taxon>
        <taxon>Cryptosporangium</taxon>
    </lineage>
</organism>
<dbReference type="STRING" id="134849.SAMN05443668_10946"/>
<keyword evidence="5" id="KW-1185">Reference proteome</keyword>
<name>A0A1M7RAD9_9ACTN</name>
<dbReference type="InterPro" id="IPR050288">
    <property type="entry name" value="Cellulose_deg_GH3"/>
</dbReference>
<sequence length="235" mass="24779">MNLETSIRLLSGEGVWTTQPVPEIGLRAMTLSDGPVGVRGGTDTELDPAAVLPTGSAMAASWDEDLLHRIGGVLAGEAVRKGVDVVLGPTINLHRSPRGGRHFECFSEDPLLSGRLATAYVRGVQENGVGACPKHYIANDAETDRTTVDNQVDERTLRELYLAPFEAVVADARPWMIMAAYNGVNGAPMTENDLLAEPLKGEWGFDGPLTLATGPSAGAVHVSATVPITPEGTLA</sequence>
<reference evidence="4 5" key="1">
    <citation type="submission" date="2016-11" db="EMBL/GenBank/DDBJ databases">
        <authorList>
            <person name="Jaros S."/>
            <person name="Januszkiewicz K."/>
            <person name="Wedrychowicz H."/>
        </authorList>
    </citation>
    <scope>NUCLEOTIDE SEQUENCE [LARGE SCALE GENOMIC DNA]</scope>
    <source>
        <strain evidence="4 5">DSM 46144</strain>
    </source>
</reference>
<dbReference type="EMBL" id="FRCS01000009">
    <property type="protein sequence ID" value="SHN43122.1"/>
    <property type="molecule type" value="Genomic_DNA"/>
</dbReference>
<evidence type="ECO:0000256" key="1">
    <source>
        <dbReference type="ARBA" id="ARBA00005336"/>
    </source>
</evidence>
<dbReference type="InterPro" id="IPR001764">
    <property type="entry name" value="Glyco_hydro_3_N"/>
</dbReference>
<dbReference type="GO" id="GO:0004553">
    <property type="term" value="F:hydrolase activity, hydrolyzing O-glycosyl compounds"/>
    <property type="evidence" value="ECO:0007669"/>
    <property type="project" value="InterPro"/>
</dbReference>
<evidence type="ECO:0000259" key="3">
    <source>
        <dbReference type="Pfam" id="PF00933"/>
    </source>
</evidence>
<dbReference type="OrthoDB" id="9803863at2"/>
<dbReference type="Proteomes" id="UP000184440">
    <property type="component" value="Unassembled WGS sequence"/>
</dbReference>
<evidence type="ECO:0000313" key="5">
    <source>
        <dbReference type="Proteomes" id="UP000184440"/>
    </source>
</evidence>
<dbReference type="RefSeq" id="WP_073260673.1">
    <property type="nucleotide sequence ID" value="NZ_FRCS01000009.1"/>
</dbReference>
<dbReference type="PRINTS" id="PR00133">
    <property type="entry name" value="GLHYDRLASE3"/>
</dbReference>
<dbReference type="PANTHER" id="PTHR42715">
    <property type="entry name" value="BETA-GLUCOSIDASE"/>
    <property type="match status" value="1"/>
</dbReference>
<comment type="similarity">
    <text evidence="1">Belongs to the glycosyl hydrolase 3 family.</text>
</comment>
<gene>
    <name evidence="4" type="ORF">SAMN05443668_10946</name>
</gene>
<evidence type="ECO:0000256" key="2">
    <source>
        <dbReference type="ARBA" id="ARBA00022801"/>
    </source>
</evidence>
<dbReference type="AlphaFoldDB" id="A0A1M7RAD9"/>
<protein>
    <submittedName>
        <fullName evidence="4">Glycosyl hydrolase family 3 N terminal domain-containing protein</fullName>
    </submittedName>
</protein>
<dbReference type="SUPFAM" id="SSF51445">
    <property type="entry name" value="(Trans)glycosidases"/>
    <property type="match status" value="1"/>
</dbReference>
<dbReference type="InterPro" id="IPR036962">
    <property type="entry name" value="Glyco_hydro_3_N_sf"/>
</dbReference>
<dbReference type="PANTHER" id="PTHR42715:SF10">
    <property type="entry name" value="BETA-GLUCOSIDASE"/>
    <property type="match status" value="1"/>
</dbReference>
<dbReference type="InterPro" id="IPR017853">
    <property type="entry name" value="GH"/>
</dbReference>
<dbReference type="GO" id="GO:0005975">
    <property type="term" value="P:carbohydrate metabolic process"/>
    <property type="evidence" value="ECO:0007669"/>
    <property type="project" value="InterPro"/>
</dbReference>
<feature type="domain" description="Glycoside hydrolase family 3 N-terminal" evidence="3">
    <location>
        <begin position="39"/>
        <end position="208"/>
    </location>
</feature>